<evidence type="ECO:0000313" key="10">
    <source>
        <dbReference type="Ensembl" id="ENSSORP00005019558.1"/>
    </source>
</evidence>
<keyword evidence="7" id="KW-0636">Prenylation</keyword>
<dbReference type="GO" id="GO:0005516">
    <property type="term" value="F:calmodulin binding"/>
    <property type="evidence" value="ECO:0007669"/>
    <property type="project" value="UniProtKB-KW"/>
</dbReference>
<comment type="similarity">
    <text evidence="3 7">Belongs to the phosphorylase b kinase regulatory chain family.</text>
</comment>
<gene>
    <name evidence="10" type="primary">phkb</name>
</gene>
<dbReference type="AlphaFoldDB" id="A0A672ZTD4"/>
<evidence type="ECO:0000256" key="6">
    <source>
        <dbReference type="ARBA" id="ARBA00023277"/>
    </source>
</evidence>
<keyword evidence="5 7" id="KW-0112">Calmodulin-binding</keyword>
<reference evidence="10" key="2">
    <citation type="submission" date="2025-08" db="UniProtKB">
        <authorList>
            <consortium name="Ensembl"/>
        </authorList>
    </citation>
    <scope>IDENTIFICATION</scope>
</reference>
<dbReference type="GO" id="GO:0005964">
    <property type="term" value="C:phosphorylase kinase complex"/>
    <property type="evidence" value="ECO:0007669"/>
    <property type="project" value="TreeGrafter"/>
</dbReference>
<dbReference type="Pfam" id="PF00723">
    <property type="entry name" value="Glyco_hydro_15"/>
    <property type="match status" value="1"/>
</dbReference>
<feature type="domain" description="GH15-like" evidence="8">
    <location>
        <begin position="30"/>
        <end position="818"/>
    </location>
</feature>
<sequence length="1033" mass="117958">MLCLLGSLYVPEKHCFIHHPHCFSLSMFPVKTTILNYQSPTTGLFPVKTCSTCKEAKVRDSLYCAAGAWALAMAYRRIDDDMGRTHELEHSAIKCMRGILYCYMRQADKVEQFKQDPSPSKCLHSVFNVDTGDEVYSYSDHHHLQIDAVSLFLLYLVEMICSGLQIIYNTDEVSFIQNLVFCVERAYRVPDYGMWERGSKHNNGSTELHSRSVQIFQYALNVLNKCTLRRGDASFHSLFEETVVSLLFLQNTDAALLPTISYPAFAVDDDALYSQTLDKIVRKLRGKYGFKRFLRDGYRTPNEDKNRRYYKPAEMKVSAAGTSVLIDSVQLLSLLFKQTVKCHAVIPKYYYVPADFVEAEQSNHGSQKRFPSNSGRDGKIFLWGQALYNIAKLLVDELISPKDIDPIHRYVPRQDQRNVSMRYSNQGPIENDVVIHVALIAESQRLQVFLNTYGIQTQTPQQVEPIQIWPQKELVKAYRFLAINKKLGLSGRPDRPVGCIGTCKIYRILGKTVVCYPIVFDLSDFYLSQDVMLLIDDIKNALQFIKQCWKMQGRPLFLVLIREDNIKGSRFNPVLDMLASFKKGNIGGVKVHVDRLQTLISGAVVEQLDFLRVNEAEIPEFKSFEELELPKHSKVKRQMSTPNASEMEQQPEINVDEWLNKPTHEIMQKFHDCDCLASQAQLAGILLRREGPNFLTKDVNLMDELERIYRRAGSRKLWSVVRLAASLLTKLVDSLAPSITSVLVHGKQVTLGFFGQEEEVISNPLSPGVIQGIIYSKCSLQGGEREAVLQQELVIHIGWIISNNPELFSGMLKIRVGWIVQAMKHELKIRAGDMPPQDIYQLSPSDIKQLLLDVLQPQHTGRSWLNRRQIDGSLNRTPLGFYDRVWQILERTPNGITVAGAYLPQQPTLSDMTMYEMNFSLLVEDTLRNIILPEYRQIIVELLMVVSIVLERNPELEFSDKVDLDWLVKEAFSDFQRDRSHFQGIEKQDNMEAFYNTPPVGQRGTSSYLTKAVMIQLLQGDVKPSKDDPCTVS</sequence>
<comment type="subcellular location">
    <subcellularLocation>
        <location evidence="1 7">Cell membrane</location>
        <topology evidence="1 7">Lipid-anchor</topology>
        <orientation evidence="1 7">Cytoplasmic side</orientation>
    </subcellularLocation>
</comment>
<keyword evidence="6 7" id="KW-0119">Carbohydrate metabolism</keyword>
<feature type="domain" description="Phosphorylase b kinase regulatory subunit alpha/beta C-terminal" evidence="9">
    <location>
        <begin position="858"/>
        <end position="1001"/>
    </location>
</feature>
<reference evidence="10" key="1">
    <citation type="submission" date="2019-06" db="EMBL/GenBank/DDBJ databases">
        <authorList>
            <consortium name="Wellcome Sanger Institute Data Sharing"/>
        </authorList>
    </citation>
    <scope>NUCLEOTIDE SEQUENCE [LARGE SCALE GENOMIC DNA]</scope>
</reference>
<comment type="pathway">
    <text evidence="2 7">Glycan biosynthesis; glycogen metabolism.</text>
</comment>
<evidence type="ECO:0000256" key="5">
    <source>
        <dbReference type="ARBA" id="ARBA00022860"/>
    </source>
</evidence>
<evidence type="ECO:0000259" key="9">
    <source>
        <dbReference type="Pfam" id="PF19292"/>
    </source>
</evidence>
<dbReference type="Proteomes" id="UP000472271">
    <property type="component" value="Chromosome 3"/>
</dbReference>
<proteinExistence type="inferred from homology"/>
<dbReference type="GO" id="GO:0005886">
    <property type="term" value="C:plasma membrane"/>
    <property type="evidence" value="ECO:0007669"/>
    <property type="project" value="UniProtKB-SubCell"/>
</dbReference>
<evidence type="ECO:0000313" key="11">
    <source>
        <dbReference type="Proteomes" id="UP000472271"/>
    </source>
</evidence>
<accession>A0A672ZTD4</accession>
<dbReference type="UniPathway" id="UPA00163"/>
<keyword evidence="11" id="KW-1185">Reference proteome</keyword>
<evidence type="ECO:0000256" key="1">
    <source>
        <dbReference type="ARBA" id="ARBA00004342"/>
    </source>
</evidence>
<dbReference type="InterPro" id="IPR045583">
    <property type="entry name" value="KPBA/B_C"/>
</dbReference>
<dbReference type="InterPro" id="IPR008734">
    <property type="entry name" value="PHK_A/B_su"/>
</dbReference>
<dbReference type="InterPro" id="IPR008928">
    <property type="entry name" value="6-hairpin_glycosidase_sf"/>
</dbReference>
<keyword evidence="7" id="KW-0449">Lipoprotein</keyword>
<reference evidence="10" key="3">
    <citation type="submission" date="2025-09" db="UniProtKB">
        <authorList>
            <consortium name="Ensembl"/>
        </authorList>
    </citation>
    <scope>IDENTIFICATION</scope>
</reference>
<evidence type="ECO:0000256" key="4">
    <source>
        <dbReference type="ARBA" id="ARBA00022600"/>
    </source>
</evidence>
<protein>
    <recommendedName>
        <fullName evidence="7">Phosphorylase b kinase regulatory subunit</fullName>
    </recommendedName>
</protein>
<dbReference type="PANTHER" id="PTHR10749">
    <property type="entry name" value="PHOSPHORYLASE B KINASE REGULATORY SUBUNIT"/>
    <property type="match status" value="1"/>
</dbReference>
<dbReference type="GO" id="GO:0005977">
    <property type="term" value="P:glycogen metabolic process"/>
    <property type="evidence" value="ECO:0007669"/>
    <property type="project" value="UniProtKB-UniPathway"/>
</dbReference>
<dbReference type="Pfam" id="PF19292">
    <property type="entry name" value="KPBB_C"/>
    <property type="match status" value="1"/>
</dbReference>
<dbReference type="SUPFAM" id="SSF48208">
    <property type="entry name" value="Six-hairpin glycosidases"/>
    <property type="match status" value="1"/>
</dbReference>
<evidence type="ECO:0000259" key="8">
    <source>
        <dbReference type="Pfam" id="PF00723"/>
    </source>
</evidence>
<evidence type="ECO:0000256" key="2">
    <source>
        <dbReference type="ARBA" id="ARBA00005131"/>
    </source>
</evidence>
<evidence type="ECO:0000256" key="3">
    <source>
        <dbReference type="ARBA" id="ARBA00007128"/>
    </source>
</evidence>
<dbReference type="InterPro" id="IPR011613">
    <property type="entry name" value="GH15-like"/>
</dbReference>
<dbReference type="Ensembl" id="ENSSORT00005020117.1">
    <property type="protein sequence ID" value="ENSSORP00005019558.1"/>
    <property type="gene ID" value="ENSSORG00005004628.1"/>
</dbReference>
<comment type="function">
    <text evidence="7">Phosphorylase b kinase catalyzes the phosphorylation of serine in certain substrates, including troponin I.</text>
</comment>
<evidence type="ECO:0000256" key="7">
    <source>
        <dbReference type="RuleBase" id="RU364123"/>
    </source>
</evidence>
<keyword evidence="7" id="KW-0472">Membrane</keyword>
<dbReference type="PANTHER" id="PTHR10749:SF8">
    <property type="entry name" value="PHOSPHORYLASE B KINASE REGULATORY SUBUNIT BETA"/>
    <property type="match status" value="1"/>
</dbReference>
<keyword evidence="7" id="KW-1003">Cell membrane</keyword>
<organism evidence="10 11">
    <name type="scientific">Sphaeramia orbicularis</name>
    <name type="common">orbiculate cardinalfish</name>
    <dbReference type="NCBI Taxonomy" id="375764"/>
    <lineage>
        <taxon>Eukaryota</taxon>
        <taxon>Metazoa</taxon>
        <taxon>Chordata</taxon>
        <taxon>Craniata</taxon>
        <taxon>Vertebrata</taxon>
        <taxon>Euteleostomi</taxon>
        <taxon>Actinopterygii</taxon>
        <taxon>Neopterygii</taxon>
        <taxon>Teleostei</taxon>
        <taxon>Neoteleostei</taxon>
        <taxon>Acanthomorphata</taxon>
        <taxon>Gobiaria</taxon>
        <taxon>Kurtiformes</taxon>
        <taxon>Apogonoidei</taxon>
        <taxon>Apogonidae</taxon>
        <taxon>Apogoninae</taxon>
        <taxon>Sphaeramia</taxon>
    </lineage>
</organism>
<keyword evidence="4 7" id="KW-0321">Glycogen metabolism</keyword>
<name>A0A672ZTD4_9TELE</name>